<keyword evidence="1" id="KW-1133">Transmembrane helix</keyword>
<dbReference type="EMBL" id="DVMU01000056">
    <property type="protein sequence ID" value="HIU33390.1"/>
    <property type="molecule type" value="Genomic_DNA"/>
</dbReference>
<sequence length="268" mass="28932">MQGNRVRVRRDHPSALSWTIALVMTMLAVYLATLGGGGQKGSSASIETDADTPRVTEEISLEGVEAYCVSFGKFATAQEARIEAARFTSRGAAGYVREEDGFYILGAVYEQESDAKRVAEQISQSEGIECSVYPLRTGGARLRVTAGESQIALLREAETQLRSQARIVGELAFQLDRGEISSDQARTLLAVCASQISQPLEALRKIPGAQENAICGGLLQILESFHASCSLLSMENSATALSLSGKIKYNYIEVLFSCADYLTQLNAM</sequence>
<feature type="transmembrane region" description="Helical" evidence="1">
    <location>
        <begin position="15"/>
        <end position="33"/>
    </location>
</feature>
<evidence type="ECO:0000256" key="1">
    <source>
        <dbReference type="SAM" id="Phobius"/>
    </source>
</evidence>
<dbReference type="Proteomes" id="UP000824072">
    <property type="component" value="Unassembled WGS sequence"/>
</dbReference>
<reference evidence="2" key="2">
    <citation type="journal article" date="2021" name="PeerJ">
        <title>Extensive microbial diversity within the chicken gut microbiome revealed by metagenomics and culture.</title>
        <authorList>
            <person name="Gilroy R."/>
            <person name="Ravi A."/>
            <person name="Getino M."/>
            <person name="Pursley I."/>
            <person name="Horton D.L."/>
            <person name="Alikhan N.F."/>
            <person name="Baker D."/>
            <person name="Gharbi K."/>
            <person name="Hall N."/>
            <person name="Watson M."/>
            <person name="Adriaenssens E.M."/>
            <person name="Foster-Nyarko E."/>
            <person name="Jarju S."/>
            <person name="Secka A."/>
            <person name="Antonio M."/>
            <person name="Oren A."/>
            <person name="Chaudhuri R.R."/>
            <person name="La Ragione R."/>
            <person name="Hildebrand F."/>
            <person name="Pallen M.J."/>
        </authorList>
    </citation>
    <scope>NUCLEOTIDE SEQUENCE</scope>
    <source>
        <strain evidence="2">ChiHcec3-11533</strain>
    </source>
</reference>
<dbReference type="AlphaFoldDB" id="A0A9D1IAB8"/>
<proteinExistence type="predicted"/>
<gene>
    <name evidence="2" type="ORF">IAB02_02380</name>
</gene>
<comment type="caution">
    <text evidence="2">The sequence shown here is derived from an EMBL/GenBank/DDBJ whole genome shotgun (WGS) entry which is preliminary data.</text>
</comment>
<organism evidence="2 3">
    <name type="scientific">Candidatus Pullichristensenella excrementigallinarum</name>
    <dbReference type="NCBI Taxonomy" id="2840907"/>
    <lineage>
        <taxon>Bacteria</taxon>
        <taxon>Bacillati</taxon>
        <taxon>Bacillota</taxon>
        <taxon>Clostridia</taxon>
        <taxon>Candidatus Pullichristensenella</taxon>
    </lineage>
</organism>
<evidence type="ECO:0000313" key="3">
    <source>
        <dbReference type="Proteomes" id="UP000824072"/>
    </source>
</evidence>
<evidence type="ECO:0000313" key="2">
    <source>
        <dbReference type="EMBL" id="HIU33390.1"/>
    </source>
</evidence>
<protein>
    <recommendedName>
        <fullName evidence="4">SPOR domain-containing protein</fullName>
    </recommendedName>
</protein>
<name>A0A9D1IAB8_9FIRM</name>
<accession>A0A9D1IAB8</accession>
<reference evidence="2" key="1">
    <citation type="submission" date="2020-10" db="EMBL/GenBank/DDBJ databases">
        <authorList>
            <person name="Gilroy R."/>
        </authorList>
    </citation>
    <scope>NUCLEOTIDE SEQUENCE</scope>
    <source>
        <strain evidence="2">ChiHcec3-11533</strain>
    </source>
</reference>
<evidence type="ECO:0008006" key="4">
    <source>
        <dbReference type="Google" id="ProtNLM"/>
    </source>
</evidence>
<keyword evidence="1" id="KW-0812">Transmembrane</keyword>
<keyword evidence="1" id="KW-0472">Membrane</keyword>